<organism evidence="3 4">
    <name type="scientific">Halobacteriovorax vibrionivorans</name>
    <dbReference type="NCBI Taxonomy" id="2152716"/>
    <lineage>
        <taxon>Bacteria</taxon>
        <taxon>Pseudomonadati</taxon>
        <taxon>Bdellovibrionota</taxon>
        <taxon>Bacteriovoracia</taxon>
        <taxon>Bacteriovoracales</taxon>
        <taxon>Halobacteriovoraceae</taxon>
        <taxon>Halobacteriovorax</taxon>
    </lineage>
</organism>
<gene>
    <name evidence="3" type="ORF">DAY19_07125</name>
</gene>
<proteinExistence type="predicted"/>
<feature type="domain" description="HPt" evidence="2">
    <location>
        <begin position="8"/>
        <end position="99"/>
    </location>
</feature>
<keyword evidence="1" id="KW-0597">Phosphoprotein</keyword>
<dbReference type="EMBL" id="QDKL01000002">
    <property type="protein sequence ID" value="RZF21451.1"/>
    <property type="molecule type" value="Genomic_DNA"/>
</dbReference>
<protein>
    <submittedName>
        <fullName evidence="3">Hpt domain-containing protein</fullName>
    </submittedName>
</protein>
<evidence type="ECO:0000259" key="2">
    <source>
        <dbReference type="PROSITE" id="PS50894"/>
    </source>
</evidence>
<comment type="caution">
    <text evidence="3">The sequence shown here is derived from an EMBL/GenBank/DDBJ whole genome shotgun (WGS) entry which is preliminary data.</text>
</comment>
<dbReference type="InterPro" id="IPR008207">
    <property type="entry name" value="Sig_transdc_His_kin_Hpt_dom"/>
</dbReference>
<evidence type="ECO:0000313" key="3">
    <source>
        <dbReference type="EMBL" id="RZF21451.1"/>
    </source>
</evidence>
<evidence type="ECO:0000313" key="4">
    <source>
        <dbReference type="Proteomes" id="UP000443582"/>
    </source>
</evidence>
<name>A0ABY0IHW3_9BACT</name>
<dbReference type="PROSITE" id="PS50894">
    <property type="entry name" value="HPT"/>
    <property type="match status" value="1"/>
</dbReference>
<dbReference type="SUPFAM" id="SSF47226">
    <property type="entry name" value="Histidine-containing phosphotransfer domain, HPT domain"/>
    <property type="match status" value="1"/>
</dbReference>
<dbReference type="Proteomes" id="UP000443582">
    <property type="component" value="Unassembled WGS sequence"/>
</dbReference>
<evidence type="ECO:0000256" key="1">
    <source>
        <dbReference type="PROSITE-ProRule" id="PRU00110"/>
    </source>
</evidence>
<dbReference type="RefSeq" id="WP_115360851.1">
    <property type="nucleotide sequence ID" value="NZ_QDKL01000002.1"/>
</dbReference>
<dbReference type="InterPro" id="IPR036641">
    <property type="entry name" value="HPT_dom_sf"/>
</dbReference>
<dbReference type="Gene3D" id="1.20.120.160">
    <property type="entry name" value="HPT domain"/>
    <property type="match status" value="1"/>
</dbReference>
<accession>A0ABY0IHW3</accession>
<keyword evidence="4" id="KW-1185">Reference proteome</keyword>
<sequence>MKFERAKTDYELVGLLPDFVKYTISDFEKLTFAYGVNDYVSMRQICHTILGSARSYGFTQMDQIVHKIKDAVVERDNQGIKVWYIVFSKYVEFLKKEYL</sequence>
<reference evidence="4" key="1">
    <citation type="journal article" date="2019" name="Int. J. Syst. Evol. Microbiol.">
        <title>Halobacteriovorax valvorus sp. nov., a novel prokaryotic predator isolated from coastal seawater of China.</title>
        <authorList>
            <person name="Chen M.-X."/>
        </authorList>
    </citation>
    <scope>NUCLEOTIDE SEQUENCE [LARGE SCALE GENOMIC DNA]</scope>
    <source>
        <strain evidence="4">BL9</strain>
    </source>
</reference>
<feature type="modified residue" description="Phosphohistidine" evidence="1">
    <location>
        <position position="47"/>
    </location>
</feature>